<keyword evidence="1" id="KW-0812">Transmembrane</keyword>
<accession>A0A150J9D6</accession>
<protein>
    <submittedName>
        <fullName evidence="2">Uncharacterized protein</fullName>
    </submittedName>
</protein>
<sequence>MAWIVTISDYQIGIAVGVTVTILGLVGLMMLIWMRTKTEKLNNKLEKV</sequence>
<organism evidence="2 3">
    <name type="scientific">Candidatus Methanofastidiosum methylothiophilum</name>
    <dbReference type="NCBI Taxonomy" id="1705564"/>
    <lineage>
        <taxon>Archaea</taxon>
        <taxon>Methanobacteriati</taxon>
        <taxon>Methanobacteriota</taxon>
        <taxon>Stenosarchaea group</taxon>
        <taxon>Candidatus Methanofastidiosia</taxon>
        <taxon>Candidatus Methanofastidiosales</taxon>
        <taxon>Candidatus Methanofastidiosaceae</taxon>
        <taxon>Candidatus Methanofastidiosum</taxon>
    </lineage>
</organism>
<evidence type="ECO:0000256" key="1">
    <source>
        <dbReference type="SAM" id="Phobius"/>
    </source>
</evidence>
<keyword evidence="1" id="KW-0472">Membrane</keyword>
<comment type="caution">
    <text evidence="2">The sequence shown here is derived from an EMBL/GenBank/DDBJ whole genome shotgun (WGS) entry which is preliminary data.</text>
</comment>
<reference evidence="2 3" key="1">
    <citation type="journal article" date="2016" name="ISME J.">
        <title>Chasing the elusive Euryarchaeota class WSA2: genomes reveal a uniquely fastidious methyl-reducing methanogen.</title>
        <authorList>
            <person name="Nobu M.K."/>
            <person name="Narihiro T."/>
            <person name="Kuroda K."/>
            <person name="Mei R."/>
            <person name="Liu W.T."/>
        </authorList>
    </citation>
    <scope>NUCLEOTIDE SEQUENCE [LARGE SCALE GENOMIC DNA]</scope>
    <source>
        <strain evidence="2">U1lsi0528_Bin055</strain>
    </source>
</reference>
<keyword evidence="1" id="KW-1133">Transmembrane helix</keyword>
<evidence type="ECO:0000313" key="3">
    <source>
        <dbReference type="Proteomes" id="UP000075398"/>
    </source>
</evidence>
<dbReference type="EMBL" id="LNGC01000001">
    <property type="protein sequence ID" value="KYC53847.1"/>
    <property type="molecule type" value="Genomic_DNA"/>
</dbReference>
<dbReference type="Proteomes" id="UP000075398">
    <property type="component" value="Unassembled WGS sequence"/>
</dbReference>
<name>A0A150J9D6_9EURY</name>
<dbReference type="AlphaFoldDB" id="A0A150J9D6"/>
<proteinExistence type="predicted"/>
<evidence type="ECO:0000313" key="2">
    <source>
        <dbReference type="EMBL" id="KYC53847.1"/>
    </source>
</evidence>
<gene>
    <name evidence="2" type="ORF">AMQ22_00046</name>
</gene>
<feature type="transmembrane region" description="Helical" evidence="1">
    <location>
        <begin position="12"/>
        <end position="34"/>
    </location>
</feature>